<proteinExistence type="predicted"/>
<evidence type="ECO:0000313" key="2">
    <source>
        <dbReference type="EMBL" id="GHE06565.1"/>
    </source>
</evidence>
<dbReference type="InterPro" id="IPR024467">
    <property type="entry name" value="Xre/MbcA/ParS-like_toxin-bd"/>
</dbReference>
<protein>
    <recommendedName>
        <fullName evidence="1">Antitoxin Xre/MbcA/ParS-like toxin-binding domain-containing protein</fullName>
    </recommendedName>
</protein>
<comment type="caution">
    <text evidence="2">The sequence shown here is derived from an EMBL/GenBank/DDBJ whole genome shotgun (WGS) entry which is preliminary data.</text>
</comment>
<organism evidence="2 3">
    <name type="scientific">Allgaiera indica</name>
    <dbReference type="NCBI Taxonomy" id="765699"/>
    <lineage>
        <taxon>Bacteria</taxon>
        <taxon>Pseudomonadati</taxon>
        <taxon>Pseudomonadota</taxon>
        <taxon>Alphaproteobacteria</taxon>
        <taxon>Rhodobacterales</taxon>
        <taxon>Paracoccaceae</taxon>
        <taxon>Allgaiera</taxon>
    </lineage>
</organism>
<evidence type="ECO:0000259" key="1">
    <source>
        <dbReference type="Pfam" id="PF09722"/>
    </source>
</evidence>
<dbReference type="AlphaFoldDB" id="A0AAN5A1E6"/>
<name>A0AAN5A1E6_9RHOB</name>
<sequence length="69" mass="7667">MPTTHFSRETRQILDQAIRRFGNPAHAREWFLTEPLPGYAGKTAAQLAAQGHFQAVLDYFDAVDAGVHA</sequence>
<dbReference type="Pfam" id="PF09722">
    <property type="entry name" value="Xre_MbcA_ParS_C"/>
    <property type="match status" value="1"/>
</dbReference>
<accession>A0AAN5A1E6</accession>
<evidence type="ECO:0000313" key="3">
    <source>
        <dbReference type="Proteomes" id="UP000634647"/>
    </source>
</evidence>
<feature type="domain" description="Antitoxin Xre/MbcA/ParS-like toxin-binding" evidence="1">
    <location>
        <begin position="17"/>
        <end position="66"/>
    </location>
</feature>
<reference evidence="2" key="2">
    <citation type="submission" date="2023-06" db="EMBL/GenBank/DDBJ databases">
        <authorList>
            <person name="Sun Q."/>
            <person name="Zhou Y."/>
        </authorList>
    </citation>
    <scope>NUCLEOTIDE SEQUENCE</scope>
    <source>
        <strain evidence="2">CGMCC 1.10859</strain>
    </source>
</reference>
<gene>
    <name evidence="2" type="ORF">GCM10008024_41220</name>
</gene>
<reference evidence="2" key="1">
    <citation type="journal article" date="2014" name="Int. J. Syst. Evol. Microbiol.">
        <title>Complete genome sequence of Corynebacterium casei LMG S-19264T (=DSM 44701T), isolated from a smear-ripened cheese.</title>
        <authorList>
            <consortium name="US DOE Joint Genome Institute (JGI-PGF)"/>
            <person name="Walter F."/>
            <person name="Albersmeier A."/>
            <person name="Kalinowski J."/>
            <person name="Ruckert C."/>
        </authorList>
    </citation>
    <scope>NUCLEOTIDE SEQUENCE</scope>
    <source>
        <strain evidence="2">CGMCC 1.10859</strain>
    </source>
</reference>
<dbReference type="Proteomes" id="UP000634647">
    <property type="component" value="Unassembled WGS sequence"/>
</dbReference>
<dbReference type="RefSeq" id="WP_051645997.1">
    <property type="nucleotide sequence ID" value="NZ_BNAB01000049.1"/>
</dbReference>
<dbReference type="EMBL" id="BNAB01000049">
    <property type="protein sequence ID" value="GHE06565.1"/>
    <property type="molecule type" value="Genomic_DNA"/>
</dbReference>